<feature type="transmembrane region" description="Helical" evidence="6">
    <location>
        <begin position="88"/>
        <end position="109"/>
    </location>
</feature>
<feature type="transmembrane region" description="Helical" evidence="6">
    <location>
        <begin position="26"/>
        <end position="49"/>
    </location>
</feature>
<dbReference type="Pfam" id="PF00892">
    <property type="entry name" value="EamA"/>
    <property type="match status" value="2"/>
</dbReference>
<evidence type="ECO:0000256" key="2">
    <source>
        <dbReference type="ARBA" id="ARBA00007362"/>
    </source>
</evidence>
<evidence type="ECO:0000313" key="8">
    <source>
        <dbReference type="EMBL" id="ARP99992.1"/>
    </source>
</evidence>
<feature type="transmembrane region" description="Helical" evidence="6">
    <location>
        <begin position="55"/>
        <end position="76"/>
    </location>
</feature>
<evidence type="ECO:0000256" key="4">
    <source>
        <dbReference type="ARBA" id="ARBA00022989"/>
    </source>
</evidence>
<reference evidence="8 9" key="1">
    <citation type="submission" date="2017-05" db="EMBL/GenBank/DDBJ databases">
        <title>Full genome sequence of Pseudorhodoplanes sinuspersici.</title>
        <authorList>
            <person name="Dastgheib S.M.M."/>
            <person name="Shavandi M."/>
            <person name="Tirandaz H."/>
        </authorList>
    </citation>
    <scope>NUCLEOTIDE SEQUENCE [LARGE SCALE GENOMIC DNA]</scope>
    <source>
        <strain evidence="8 9">RIPI110</strain>
    </source>
</reference>
<evidence type="ECO:0000256" key="6">
    <source>
        <dbReference type="SAM" id="Phobius"/>
    </source>
</evidence>
<proteinExistence type="inferred from homology"/>
<dbReference type="Proteomes" id="UP000194137">
    <property type="component" value="Chromosome"/>
</dbReference>
<feature type="transmembrane region" description="Helical" evidence="6">
    <location>
        <begin position="200"/>
        <end position="220"/>
    </location>
</feature>
<sequence length="322" mass="34083">MRAPHWPDVAIAATRRIVMLSNKQNFGLLLGLLGVCLFAATLPATRIALFDTNPWFLTSIRAVIAGLAGVTMLIVTRRRLPPRDAIPLLIVCASMVVLGFPLAVAIAMVTVPSSHGGVIMGILPLATAAAAAVIQHERPSPGFWIAAVIGSALVMTFALYRSGGHTLSPGDAFLLVAVVCGGIGYTLSGRLSGIMPGWEVISWVVTFSLPVALVATALTWPDNIGAITTRGWTAILYVGLVAQYSAFFLWNAAMAMGGIARVGQISLLQPFFVVLIAATFAGEELDWQTLFFAAAVVVTVAIGTRMRVAAPTRRRRSGLHKP</sequence>
<feature type="transmembrane region" description="Helical" evidence="6">
    <location>
        <begin position="172"/>
        <end position="188"/>
    </location>
</feature>
<feature type="domain" description="EamA" evidence="7">
    <location>
        <begin position="169"/>
        <end position="301"/>
    </location>
</feature>
<protein>
    <recommendedName>
        <fullName evidence="7">EamA domain-containing protein</fullName>
    </recommendedName>
</protein>
<comment type="similarity">
    <text evidence="2">Belongs to the EamA transporter family.</text>
</comment>
<dbReference type="PANTHER" id="PTHR32322:SF2">
    <property type="entry name" value="EAMA DOMAIN-CONTAINING PROTEIN"/>
    <property type="match status" value="1"/>
</dbReference>
<dbReference type="GO" id="GO:0016020">
    <property type="term" value="C:membrane"/>
    <property type="evidence" value="ECO:0007669"/>
    <property type="project" value="UniProtKB-SubCell"/>
</dbReference>
<evidence type="ECO:0000313" key="9">
    <source>
        <dbReference type="Proteomes" id="UP000194137"/>
    </source>
</evidence>
<dbReference type="KEGG" id="psin:CAK95_13530"/>
<dbReference type="InterPro" id="IPR000620">
    <property type="entry name" value="EamA_dom"/>
</dbReference>
<dbReference type="InterPro" id="IPR050638">
    <property type="entry name" value="AA-Vitamin_Transporters"/>
</dbReference>
<feature type="domain" description="EamA" evidence="7">
    <location>
        <begin position="26"/>
        <end position="150"/>
    </location>
</feature>
<keyword evidence="9" id="KW-1185">Reference proteome</keyword>
<dbReference type="InterPro" id="IPR037185">
    <property type="entry name" value="EmrE-like"/>
</dbReference>
<evidence type="ECO:0000259" key="7">
    <source>
        <dbReference type="Pfam" id="PF00892"/>
    </source>
</evidence>
<dbReference type="OrthoDB" id="9784288at2"/>
<feature type="transmembrane region" description="Helical" evidence="6">
    <location>
        <begin position="141"/>
        <end position="160"/>
    </location>
</feature>
<feature type="transmembrane region" description="Helical" evidence="6">
    <location>
        <begin position="232"/>
        <end position="250"/>
    </location>
</feature>
<evidence type="ECO:0000256" key="3">
    <source>
        <dbReference type="ARBA" id="ARBA00022692"/>
    </source>
</evidence>
<feature type="transmembrane region" description="Helical" evidence="6">
    <location>
        <begin position="262"/>
        <end position="281"/>
    </location>
</feature>
<accession>A0A1W6ZRP0</accession>
<evidence type="ECO:0000256" key="5">
    <source>
        <dbReference type="ARBA" id="ARBA00023136"/>
    </source>
</evidence>
<dbReference type="SUPFAM" id="SSF103481">
    <property type="entry name" value="Multidrug resistance efflux transporter EmrE"/>
    <property type="match status" value="2"/>
</dbReference>
<gene>
    <name evidence="8" type="ORF">CAK95_13530</name>
</gene>
<comment type="subcellular location">
    <subcellularLocation>
        <location evidence="1">Membrane</location>
        <topology evidence="1">Multi-pass membrane protein</topology>
    </subcellularLocation>
</comment>
<dbReference type="RefSeq" id="WP_086088395.1">
    <property type="nucleotide sequence ID" value="NZ_CP021112.1"/>
</dbReference>
<evidence type="ECO:0000256" key="1">
    <source>
        <dbReference type="ARBA" id="ARBA00004141"/>
    </source>
</evidence>
<feature type="transmembrane region" description="Helical" evidence="6">
    <location>
        <begin position="287"/>
        <end position="306"/>
    </location>
</feature>
<keyword evidence="5 6" id="KW-0472">Membrane</keyword>
<feature type="transmembrane region" description="Helical" evidence="6">
    <location>
        <begin position="115"/>
        <end position="134"/>
    </location>
</feature>
<name>A0A1W6ZRP0_9HYPH</name>
<dbReference type="EMBL" id="CP021112">
    <property type="protein sequence ID" value="ARP99992.1"/>
    <property type="molecule type" value="Genomic_DNA"/>
</dbReference>
<keyword evidence="3 6" id="KW-0812">Transmembrane</keyword>
<keyword evidence="4 6" id="KW-1133">Transmembrane helix</keyword>
<dbReference type="PANTHER" id="PTHR32322">
    <property type="entry name" value="INNER MEMBRANE TRANSPORTER"/>
    <property type="match status" value="1"/>
</dbReference>
<dbReference type="AlphaFoldDB" id="A0A1W6ZRP0"/>
<organism evidence="8 9">
    <name type="scientific">Pseudorhodoplanes sinuspersici</name>
    <dbReference type="NCBI Taxonomy" id="1235591"/>
    <lineage>
        <taxon>Bacteria</taxon>
        <taxon>Pseudomonadati</taxon>
        <taxon>Pseudomonadota</taxon>
        <taxon>Alphaproteobacteria</taxon>
        <taxon>Hyphomicrobiales</taxon>
        <taxon>Pseudorhodoplanes</taxon>
    </lineage>
</organism>